<gene>
    <name evidence="3" type="ORF">HYPDE_40308</name>
</gene>
<evidence type="ECO:0000256" key="1">
    <source>
        <dbReference type="ARBA" id="ARBA00023125"/>
    </source>
</evidence>
<sequence>MKIGELARRTRTNAPTIRYYEEIGLLPVPARRDGGQRSYGDSDNRRLTFIRQCRAFGFPIEQVRSLVALTEDQDRSCTEARSIALVHLEAVREKLAQLKGLERNLADFIKRCDAICFGGPGPECVILKDMAEPMADGKCSVGGRKCR</sequence>
<dbReference type="PANTHER" id="PTHR30204:SF92">
    <property type="entry name" value="HTH-TYPE TRANSCRIPTIONAL REGULATOR ZNTR"/>
    <property type="match status" value="1"/>
</dbReference>
<reference evidence="3 4" key="1">
    <citation type="journal article" date="2013" name="Genome Announc.">
        <title>Genome sequences for three denitrifying bacterial strains isolated from a uranium- and nitrate-contaminated subsurface environment.</title>
        <authorList>
            <person name="Venkatramanan R."/>
            <person name="Prakash O."/>
            <person name="Woyke T."/>
            <person name="Chain P."/>
            <person name="Goodwin L.A."/>
            <person name="Watson D."/>
            <person name="Brooks S."/>
            <person name="Kostka J.E."/>
            <person name="Green S.J."/>
        </authorList>
    </citation>
    <scope>NUCLEOTIDE SEQUENCE [LARGE SCALE GENOMIC DNA]</scope>
    <source>
        <strain evidence="3 4">1NES1</strain>
    </source>
</reference>
<dbReference type="eggNOG" id="COG0789">
    <property type="taxonomic scope" value="Bacteria"/>
</dbReference>
<dbReference type="InterPro" id="IPR047057">
    <property type="entry name" value="MerR_fam"/>
</dbReference>
<dbReference type="CDD" id="cd04785">
    <property type="entry name" value="HTH_CadR-PbrR-like"/>
    <property type="match status" value="1"/>
</dbReference>
<dbReference type="InterPro" id="IPR000551">
    <property type="entry name" value="MerR-type_HTH_dom"/>
</dbReference>
<dbReference type="STRING" id="670307.HYPDE_40308"/>
<dbReference type="RefSeq" id="WP_015599745.1">
    <property type="nucleotide sequence ID" value="NC_021172.1"/>
</dbReference>
<dbReference type="KEGG" id="hdt:HYPDE_40308"/>
<dbReference type="Proteomes" id="UP000005952">
    <property type="component" value="Chromosome"/>
</dbReference>
<protein>
    <submittedName>
        <fullName evidence="3">MerR family transcriptional regulator</fullName>
    </submittedName>
</protein>
<evidence type="ECO:0000313" key="4">
    <source>
        <dbReference type="Proteomes" id="UP000005952"/>
    </source>
</evidence>
<dbReference type="PROSITE" id="PS50937">
    <property type="entry name" value="HTH_MERR_2"/>
    <property type="match status" value="1"/>
</dbReference>
<keyword evidence="1" id="KW-0238">DNA-binding</keyword>
<dbReference type="GO" id="GO:0003677">
    <property type="term" value="F:DNA binding"/>
    <property type="evidence" value="ECO:0007669"/>
    <property type="project" value="UniProtKB-KW"/>
</dbReference>
<dbReference type="GO" id="GO:0003700">
    <property type="term" value="F:DNA-binding transcription factor activity"/>
    <property type="evidence" value="ECO:0007669"/>
    <property type="project" value="InterPro"/>
</dbReference>
<keyword evidence="4" id="KW-1185">Reference proteome</keyword>
<dbReference type="PANTHER" id="PTHR30204">
    <property type="entry name" value="REDOX-CYCLING DRUG-SENSING TRANSCRIPTIONAL ACTIVATOR SOXR"/>
    <property type="match status" value="1"/>
</dbReference>
<dbReference type="Pfam" id="PF13411">
    <property type="entry name" value="MerR_1"/>
    <property type="match status" value="1"/>
</dbReference>
<evidence type="ECO:0000259" key="2">
    <source>
        <dbReference type="PROSITE" id="PS50937"/>
    </source>
</evidence>
<proteinExistence type="predicted"/>
<dbReference type="SMART" id="SM00422">
    <property type="entry name" value="HTH_MERR"/>
    <property type="match status" value="1"/>
</dbReference>
<organism evidence="3 4">
    <name type="scientific">Hyphomicrobium denitrificans 1NES1</name>
    <dbReference type="NCBI Taxonomy" id="670307"/>
    <lineage>
        <taxon>Bacteria</taxon>
        <taxon>Pseudomonadati</taxon>
        <taxon>Pseudomonadota</taxon>
        <taxon>Alphaproteobacteria</taxon>
        <taxon>Hyphomicrobiales</taxon>
        <taxon>Hyphomicrobiaceae</taxon>
        <taxon>Hyphomicrobium</taxon>
    </lineage>
</organism>
<dbReference type="PRINTS" id="PR00040">
    <property type="entry name" value="HTHMERR"/>
</dbReference>
<dbReference type="SUPFAM" id="SSF46955">
    <property type="entry name" value="Putative DNA-binding domain"/>
    <property type="match status" value="1"/>
</dbReference>
<dbReference type="AlphaFoldDB" id="N0BHU3"/>
<dbReference type="InterPro" id="IPR009061">
    <property type="entry name" value="DNA-bd_dom_put_sf"/>
</dbReference>
<dbReference type="HOGENOM" id="CLU_060077_2_0_5"/>
<dbReference type="OrthoDB" id="9802944at2"/>
<evidence type="ECO:0000313" key="3">
    <source>
        <dbReference type="EMBL" id="AGK59730.1"/>
    </source>
</evidence>
<name>N0BHU3_9HYPH</name>
<dbReference type="Gene3D" id="1.10.1660.10">
    <property type="match status" value="1"/>
</dbReference>
<dbReference type="EMBL" id="CP005587">
    <property type="protein sequence ID" value="AGK59730.1"/>
    <property type="molecule type" value="Genomic_DNA"/>
</dbReference>
<feature type="domain" description="HTH merR-type" evidence="2">
    <location>
        <begin position="1"/>
        <end position="69"/>
    </location>
</feature>
<accession>N0BHU3</accession>